<organism evidence="3 4">
    <name type="scientific">Colletotrichum salicis</name>
    <dbReference type="NCBI Taxonomy" id="1209931"/>
    <lineage>
        <taxon>Eukaryota</taxon>
        <taxon>Fungi</taxon>
        <taxon>Dikarya</taxon>
        <taxon>Ascomycota</taxon>
        <taxon>Pezizomycotina</taxon>
        <taxon>Sordariomycetes</taxon>
        <taxon>Hypocreomycetidae</taxon>
        <taxon>Glomerellales</taxon>
        <taxon>Glomerellaceae</taxon>
        <taxon>Colletotrichum</taxon>
        <taxon>Colletotrichum acutatum species complex</taxon>
    </lineage>
</organism>
<reference evidence="3 4" key="1">
    <citation type="submission" date="2014-02" db="EMBL/GenBank/DDBJ databases">
        <title>The genome sequence of Colletotrichum salicis CBS 607.94.</title>
        <authorList>
            <person name="Baroncelli R."/>
            <person name="Thon M.R."/>
        </authorList>
    </citation>
    <scope>NUCLEOTIDE SEQUENCE [LARGE SCALE GENOMIC DNA]</scope>
    <source>
        <strain evidence="3 4">CBS 607.94</strain>
    </source>
</reference>
<dbReference type="InterPro" id="IPR000073">
    <property type="entry name" value="AB_hydrolase_1"/>
</dbReference>
<accession>A0A135UGQ4</accession>
<dbReference type="EMBL" id="JFFI01001486">
    <property type="protein sequence ID" value="KXH59579.1"/>
    <property type="molecule type" value="Genomic_DNA"/>
</dbReference>
<evidence type="ECO:0000259" key="1">
    <source>
        <dbReference type="Pfam" id="PF00561"/>
    </source>
</evidence>
<protein>
    <submittedName>
        <fullName evidence="3">Twin-arginine translocation pathway signal</fullName>
    </submittedName>
</protein>
<name>A0A135UGQ4_9PEZI</name>
<gene>
    <name evidence="3" type="ORF">CSAL01_10292</name>
</gene>
<dbReference type="Proteomes" id="UP000070121">
    <property type="component" value="Unassembled WGS sequence"/>
</dbReference>
<dbReference type="PANTHER" id="PTHR43329">
    <property type="entry name" value="EPOXIDE HYDROLASE"/>
    <property type="match status" value="1"/>
</dbReference>
<evidence type="ECO:0000313" key="3">
    <source>
        <dbReference type="EMBL" id="KXH59579.1"/>
    </source>
</evidence>
<dbReference type="EMBL" id="KY745750">
    <property type="protein sequence ID" value="AVF19992.1"/>
    <property type="molecule type" value="Genomic_DNA"/>
</dbReference>
<feature type="domain" description="AB hydrolase-1" evidence="1">
    <location>
        <begin position="43"/>
        <end position="120"/>
    </location>
</feature>
<evidence type="ECO:0000313" key="2">
    <source>
        <dbReference type="EMBL" id="AVF19992.1"/>
    </source>
</evidence>
<reference evidence="2" key="2">
    <citation type="submission" date="2017-03" db="EMBL/GenBank/DDBJ databases">
        <authorList>
            <person name="Afonso C.L."/>
            <person name="Miller P.J."/>
            <person name="Scott M.A."/>
            <person name="Spackman E."/>
            <person name="Goraichik I."/>
            <person name="Dimitrov K.M."/>
            <person name="Suarez D.L."/>
            <person name="Swayne D.E."/>
        </authorList>
    </citation>
    <scope>NUCLEOTIDE SEQUENCE</scope>
</reference>
<dbReference type="Pfam" id="PF00561">
    <property type="entry name" value="Abhydrolase_1"/>
    <property type="match status" value="1"/>
</dbReference>
<dbReference type="OrthoDB" id="284184at2759"/>
<proteinExistence type="predicted"/>
<keyword evidence="4" id="KW-1185">Reference proteome</keyword>
<sequence length="121" mass="13188">MALTPDNDFSADFPFEKRRVHVLGSDMAYVDTGSSPGSATISLHGNPTSSYLWCNIISHVSGKSRCIAPDLIGFGDSDKVPGLEYRVTNHQKYLDAFLDAVLPTEKITLVLHDWGSAIGFD</sequence>
<dbReference type="AlphaFoldDB" id="A0A135UGQ4"/>
<dbReference type="Gene3D" id="3.40.50.1820">
    <property type="entry name" value="alpha/beta hydrolase"/>
    <property type="match status" value="1"/>
</dbReference>
<dbReference type="STRING" id="1209931.A0A135UGQ4"/>
<dbReference type="InterPro" id="IPR029058">
    <property type="entry name" value="AB_hydrolase_fold"/>
</dbReference>
<dbReference type="SUPFAM" id="SSF53474">
    <property type="entry name" value="alpha/beta-Hydrolases"/>
    <property type="match status" value="1"/>
</dbReference>
<evidence type="ECO:0000313" key="4">
    <source>
        <dbReference type="Proteomes" id="UP000070121"/>
    </source>
</evidence>